<keyword evidence="2" id="KW-1185">Reference proteome</keyword>
<dbReference type="AlphaFoldDB" id="A0A392UUK6"/>
<feature type="non-terminal residue" evidence="1">
    <location>
        <position position="1"/>
    </location>
</feature>
<keyword evidence="1" id="KW-0675">Receptor</keyword>
<keyword evidence="1" id="KW-0418">Kinase</keyword>
<keyword evidence="1" id="KW-0808">Transferase</keyword>
<evidence type="ECO:0000313" key="2">
    <source>
        <dbReference type="Proteomes" id="UP000265520"/>
    </source>
</evidence>
<dbReference type="Proteomes" id="UP000265520">
    <property type="component" value="Unassembled WGS sequence"/>
</dbReference>
<organism evidence="1 2">
    <name type="scientific">Trifolium medium</name>
    <dbReference type="NCBI Taxonomy" id="97028"/>
    <lineage>
        <taxon>Eukaryota</taxon>
        <taxon>Viridiplantae</taxon>
        <taxon>Streptophyta</taxon>
        <taxon>Embryophyta</taxon>
        <taxon>Tracheophyta</taxon>
        <taxon>Spermatophyta</taxon>
        <taxon>Magnoliopsida</taxon>
        <taxon>eudicotyledons</taxon>
        <taxon>Gunneridae</taxon>
        <taxon>Pentapetalae</taxon>
        <taxon>rosids</taxon>
        <taxon>fabids</taxon>
        <taxon>Fabales</taxon>
        <taxon>Fabaceae</taxon>
        <taxon>Papilionoideae</taxon>
        <taxon>50 kb inversion clade</taxon>
        <taxon>NPAAA clade</taxon>
        <taxon>Hologalegina</taxon>
        <taxon>IRL clade</taxon>
        <taxon>Trifolieae</taxon>
        <taxon>Trifolium</taxon>
    </lineage>
</organism>
<dbReference type="EMBL" id="LXQA010974997">
    <property type="protein sequence ID" value="MCI79497.1"/>
    <property type="molecule type" value="Genomic_DNA"/>
</dbReference>
<dbReference type="GO" id="GO:0016301">
    <property type="term" value="F:kinase activity"/>
    <property type="evidence" value="ECO:0007669"/>
    <property type="project" value="UniProtKB-KW"/>
</dbReference>
<sequence>VLEMLEEEDGDLEMPNKPYLYAQDLPAEDVIDDSTSGSWSSNVH</sequence>
<comment type="caution">
    <text evidence="1">The sequence shown here is derived from an EMBL/GenBank/DDBJ whole genome shotgun (WGS) entry which is preliminary data.</text>
</comment>
<proteinExistence type="predicted"/>
<accession>A0A392UUK6</accession>
<name>A0A392UUK6_9FABA</name>
<reference evidence="1 2" key="1">
    <citation type="journal article" date="2018" name="Front. Plant Sci.">
        <title>Red Clover (Trifolium pratense) and Zigzag Clover (T. medium) - A Picture of Genomic Similarities and Differences.</title>
        <authorList>
            <person name="Dluhosova J."/>
            <person name="Istvanek J."/>
            <person name="Nedelnik J."/>
            <person name="Repkova J."/>
        </authorList>
    </citation>
    <scope>NUCLEOTIDE SEQUENCE [LARGE SCALE GENOMIC DNA]</scope>
    <source>
        <strain evidence="2">cv. 10/8</strain>
        <tissue evidence="1">Leaf</tissue>
    </source>
</reference>
<protein>
    <submittedName>
        <fullName evidence="1">Receptor-like kinase</fullName>
    </submittedName>
</protein>
<evidence type="ECO:0000313" key="1">
    <source>
        <dbReference type="EMBL" id="MCI79497.1"/>
    </source>
</evidence>